<sequence>MRPELQDIVDRVSRLLATPVTLEDRDFNLVAFGSQSGGIDHVRQRSILDRGSSPEVREWFERFGIATSDRPVRTPADPDRDVLARVCLPARFNGVTYGYLWLLDERHDLDDALLGAALHDAARAGAVLAQQARAKERLEDRVQSLLSPDPGTVEAAAEEIAELGLVGRDVPVVAVVLRTVPESVNQAVPMNLWRLPRSVMAATGGDHSTLLMPLDDAADLRPARALAHQALALYAEQLPPDLRRHAVAGIGGPRPDLAHARESWREARLAIRVSAEVPGLRPVASWPDLGIYRLLACGPPAELRDAVLDDAARRLLDHGDPVLLATATTFLDEAGNVQRSAAALGIHRQTLYHRLGRIRQVTGADLDRGPDRLRLHLALTLAPLLQTRTAAG</sequence>
<dbReference type="AlphaFoldDB" id="A0A8J7KN38"/>
<dbReference type="InterPro" id="IPR042070">
    <property type="entry name" value="PucR_C-HTH_sf"/>
</dbReference>
<dbReference type="PANTHER" id="PTHR33744">
    <property type="entry name" value="CARBOHYDRATE DIACID REGULATOR"/>
    <property type="match status" value="1"/>
</dbReference>
<comment type="similarity">
    <text evidence="1">Belongs to the CdaR family.</text>
</comment>
<evidence type="ECO:0000259" key="3">
    <source>
        <dbReference type="Pfam" id="PF17853"/>
    </source>
</evidence>
<dbReference type="Pfam" id="PF13556">
    <property type="entry name" value="HTH_30"/>
    <property type="match status" value="1"/>
</dbReference>
<reference evidence="4" key="1">
    <citation type="submission" date="2020-11" db="EMBL/GenBank/DDBJ databases">
        <title>Sequencing the genomes of 1000 actinobacteria strains.</title>
        <authorList>
            <person name="Klenk H.-P."/>
        </authorList>
    </citation>
    <scope>NUCLEOTIDE SEQUENCE</scope>
    <source>
        <strain evidence="4">DSM 45356</strain>
    </source>
</reference>
<dbReference type="PANTHER" id="PTHR33744:SF17">
    <property type="entry name" value="CONSERVED PROTEIN"/>
    <property type="match status" value="1"/>
</dbReference>
<feature type="domain" description="PucR C-terminal helix-turn-helix" evidence="2">
    <location>
        <begin position="323"/>
        <end position="380"/>
    </location>
</feature>
<evidence type="ECO:0000259" key="2">
    <source>
        <dbReference type="Pfam" id="PF13556"/>
    </source>
</evidence>
<comment type="caution">
    <text evidence="4">The sequence shown here is derived from an EMBL/GenBank/DDBJ whole genome shotgun (WGS) entry which is preliminary data.</text>
</comment>
<dbReference type="InterPro" id="IPR025736">
    <property type="entry name" value="PucR_C-HTH_dom"/>
</dbReference>
<accession>A0A8J7KN38</accession>
<protein>
    <recommendedName>
        <fullName evidence="6">PucR family transcriptional regulator</fullName>
    </recommendedName>
</protein>
<dbReference type="Proteomes" id="UP000622552">
    <property type="component" value="Unassembled WGS sequence"/>
</dbReference>
<gene>
    <name evidence="4" type="ORF">IW245_000966</name>
</gene>
<keyword evidence="5" id="KW-1185">Reference proteome</keyword>
<dbReference type="Gene3D" id="1.10.10.2840">
    <property type="entry name" value="PucR C-terminal helix-turn-helix domain"/>
    <property type="match status" value="1"/>
</dbReference>
<evidence type="ECO:0000256" key="1">
    <source>
        <dbReference type="ARBA" id="ARBA00006754"/>
    </source>
</evidence>
<dbReference type="InterPro" id="IPR041522">
    <property type="entry name" value="CdaR_GGDEF"/>
</dbReference>
<dbReference type="InterPro" id="IPR051448">
    <property type="entry name" value="CdaR-like_regulators"/>
</dbReference>
<name>A0A8J7KN38_9ACTN</name>
<evidence type="ECO:0000313" key="4">
    <source>
        <dbReference type="EMBL" id="MBG6134772.1"/>
    </source>
</evidence>
<evidence type="ECO:0008006" key="6">
    <source>
        <dbReference type="Google" id="ProtNLM"/>
    </source>
</evidence>
<feature type="domain" description="CdaR GGDEF-like" evidence="3">
    <location>
        <begin position="157"/>
        <end position="273"/>
    </location>
</feature>
<dbReference type="Pfam" id="PF17853">
    <property type="entry name" value="GGDEF_2"/>
    <property type="match status" value="1"/>
</dbReference>
<dbReference type="EMBL" id="JADOUF010000001">
    <property type="protein sequence ID" value="MBG6134772.1"/>
    <property type="molecule type" value="Genomic_DNA"/>
</dbReference>
<proteinExistence type="inferred from homology"/>
<dbReference type="RefSeq" id="WP_197001965.1">
    <property type="nucleotide sequence ID" value="NZ_BONS01000023.1"/>
</dbReference>
<evidence type="ECO:0000313" key="5">
    <source>
        <dbReference type="Proteomes" id="UP000622552"/>
    </source>
</evidence>
<organism evidence="4 5">
    <name type="scientific">Longispora fulva</name>
    <dbReference type="NCBI Taxonomy" id="619741"/>
    <lineage>
        <taxon>Bacteria</taxon>
        <taxon>Bacillati</taxon>
        <taxon>Actinomycetota</taxon>
        <taxon>Actinomycetes</taxon>
        <taxon>Micromonosporales</taxon>
        <taxon>Micromonosporaceae</taxon>
        <taxon>Longispora</taxon>
    </lineage>
</organism>